<dbReference type="OrthoDB" id="75250at2759"/>
<proteinExistence type="predicted"/>
<reference evidence="1 2" key="1">
    <citation type="journal article" date="2014" name="Nature">
        <title>The genome of the recently domesticated crop plant sugar beet (Beta vulgaris).</title>
        <authorList>
            <person name="Dohm J.C."/>
            <person name="Minoche A.E."/>
            <person name="Holtgrawe D."/>
            <person name="Capella-Gutierrez S."/>
            <person name="Zakrzewski F."/>
            <person name="Tafer H."/>
            <person name="Rupp O."/>
            <person name="Sorensen T.R."/>
            <person name="Stracke R."/>
            <person name="Reinhardt R."/>
            <person name="Goesmann A."/>
            <person name="Kraft T."/>
            <person name="Schulz B."/>
            <person name="Stadler P.F."/>
            <person name="Schmidt T."/>
            <person name="Gabaldon T."/>
            <person name="Lehrach H."/>
            <person name="Weisshaar B."/>
            <person name="Himmelbauer H."/>
        </authorList>
    </citation>
    <scope>NUCLEOTIDE SEQUENCE [LARGE SCALE GENOMIC DNA]</scope>
    <source>
        <tissue evidence="1">Taproot</tissue>
    </source>
</reference>
<dbReference type="AlphaFoldDB" id="A0A0J8AZ84"/>
<name>A0A0J8AZ84_BETVV</name>
<organism evidence="1 2">
    <name type="scientific">Beta vulgaris subsp. vulgaris</name>
    <name type="common">Beet</name>
    <dbReference type="NCBI Taxonomy" id="3555"/>
    <lineage>
        <taxon>Eukaryota</taxon>
        <taxon>Viridiplantae</taxon>
        <taxon>Streptophyta</taxon>
        <taxon>Embryophyta</taxon>
        <taxon>Tracheophyta</taxon>
        <taxon>Spermatophyta</taxon>
        <taxon>Magnoliopsida</taxon>
        <taxon>eudicotyledons</taxon>
        <taxon>Gunneridae</taxon>
        <taxon>Pentapetalae</taxon>
        <taxon>Caryophyllales</taxon>
        <taxon>Chenopodiaceae</taxon>
        <taxon>Betoideae</taxon>
        <taxon>Beta</taxon>
    </lineage>
</organism>
<dbReference type="Proteomes" id="UP000035740">
    <property type="component" value="Unassembled WGS sequence"/>
</dbReference>
<protein>
    <submittedName>
        <fullName evidence="1">Uncharacterized protein</fullName>
    </submittedName>
</protein>
<gene>
    <name evidence="1" type="ORF">BVRB_025060</name>
</gene>
<dbReference type="EMBL" id="KQ096387">
    <property type="protein sequence ID" value="KMS94074.1"/>
    <property type="molecule type" value="Genomic_DNA"/>
</dbReference>
<keyword evidence="2" id="KW-1185">Reference proteome</keyword>
<feature type="non-terminal residue" evidence="1">
    <location>
        <position position="1"/>
    </location>
</feature>
<evidence type="ECO:0000313" key="2">
    <source>
        <dbReference type="Proteomes" id="UP000035740"/>
    </source>
</evidence>
<feature type="non-terminal residue" evidence="1">
    <location>
        <position position="188"/>
    </location>
</feature>
<accession>A0A0J8AZ84</accession>
<evidence type="ECO:0000313" key="1">
    <source>
        <dbReference type="EMBL" id="KMS94074.1"/>
    </source>
</evidence>
<sequence>FRFIETFPSAAHRFLNGFLSTQAFARSKFVKKRQTPFLDDHSGKERTTFVAPSPDASDLPQKVFKYDVWPVPLKASLFSEPRIIKSLLRSDNGRRRDIQQAKKGFVRAALFERRSSNSNLPNLTSYRYIYSVWFSLLTAICSSKRKSKLLTSAFPVLDRVRQYGIPIDQQCYRELIQSCGKCKSPELA</sequence>
<dbReference type="Gramene" id="KMS94074">
    <property type="protein sequence ID" value="KMS94074"/>
    <property type="gene ID" value="BVRB_025060"/>
</dbReference>